<protein>
    <submittedName>
        <fullName evidence="2">Uncharacterized protein</fullName>
    </submittedName>
</protein>
<proteinExistence type="predicted"/>
<dbReference type="AlphaFoldDB" id="A0A8H3DXV7"/>
<gene>
    <name evidence="2" type="ORF">RDB_LOCUS43115</name>
</gene>
<feature type="region of interest" description="Disordered" evidence="1">
    <location>
        <begin position="58"/>
        <end position="89"/>
    </location>
</feature>
<reference evidence="2" key="1">
    <citation type="submission" date="2021-01" db="EMBL/GenBank/DDBJ databases">
        <authorList>
            <person name="Kaushik A."/>
        </authorList>
    </citation>
    <scope>NUCLEOTIDE SEQUENCE</scope>
    <source>
        <strain evidence="2">AG5</strain>
    </source>
</reference>
<comment type="caution">
    <text evidence="2">The sequence shown here is derived from an EMBL/GenBank/DDBJ whole genome shotgun (WGS) entry which is preliminary data.</text>
</comment>
<dbReference type="Proteomes" id="UP000663827">
    <property type="component" value="Unassembled WGS sequence"/>
</dbReference>
<organism evidence="2 3">
    <name type="scientific">Rhizoctonia solani</name>
    <dbReference type="NCBI Taxonomy" id="456999"/>
    <lineage>
        <taxon>Eukaryota</taxon>
        <taxon>Fungi</taxon>
        <taxon>Dikarya</taxon>
        <taxon>Basidiomycota</taxon>
        <taxon>Agaricomycotina</taxon>
        <taxon>Agaricomycetes</taxon>
        <taxon>Cantharellales</taxon>
        <taxon>Ceratobasidiaceae</taxon>
        <taxon>Rhizoctonia</taxon>
    </lineage>
</organism>
<name>A0A8H3DXV7_9AGAM</name>
<dbReference type="EMBL" id="CAJNJQ010000856">
    <property type="protein sequence ID" value="CAE7104505.1"/>
    <property type="molecule type" value="Genomic_DNA"/>
</dbReference>
<evidence type="ECO:0000256" key="1">
    <source>
        <dbReference type="SAM" id="MobiDB-lite"/>
    </source>
</evidence>
<evidence type="ECO:0000313" key="3">
    <source>
        <dbReference type="Proteomes" id="UP000663827"/>
    </source>
</evidence>
<feature type="region of interest" description="Disordered" evidence="1">
    <location>
        <begin position="227"/>
        <end position="250"/>
    </location>
</feature>
<feature type="compositionally biased region" description="Low complexity" evidence="1">
    <location>
        <begin position="8"/>
        <end position="21"/>
    </location>
</feature>
<feature type="compositionally biased region" description="Polar residues" evidence="1">
    <location>
        <begin position="58"/>
        <end position="73"/>
    </location>
</feature>
<accession>A0A8H3DXV7</accession>
<feature type="region of interest" description="Disordered" evidence="1">
    <location>
        <begin position="1"/>
        <end position="29"/>
    </location>
</feature>
<evidence type="ECO:0000313" key="2">
    <source>
        <dbReference type="EMBL" id="CAE7104505.1"/>
    </source>
</evidence>
<sequence>MSLFNMLGPFSSPSTHPGSGPHEAGNVAVQTVRQETAYRSRTLSPSIFNLVNPEPAQAHSSLLSNATPPQATTLPRPIRPRPRMRPPPADFFPPASSNPPVPPPPALALASPFHQPAGWFQFPSTPTRTGPIGPGLDNYHPIAPLSLPNSPLPLRHHYPAPLIDFVAPLPPQEVVPIAPPTMRAGPPINPGPHSARKATDIIPSTPKARLGSPASTLILTDTESTPATPILAPKAKSVPKTSKSLRRQPGLSEVEFDKLLSGGPGSRTGKSYTLDEDLAIATYLADPQYPERRIQAEQKTPKGIVPQVYSQMSKAVFKQSRDPGALQVRYMTVLRAKFRLIEKLENATGGNGDADYAIDDPEQAILEKLGIRLDRAAQRNKGQNMTAAEYYAWIKDPQDGLYAKLSDLLSRNVSVIRKTQFRSGIVSPDSKPSAIAGLDDPNNDIIDLDPDQPTPDSRKSKANQGKVTPAAGLAFLDEARAYHSSRAETEKDRLALEHRRFEIELANEARMEQRLKLEQERVAIMRSEQVHAKEIATKAHELEVERLALAREREFDRKRKTDIDELDRERTHKRHHREAATTTAVQISGDKDDRFTKELRDASQAHIMLMFEQVRDLLD</sequence>
<feature type="region of interest" description="Disordered" evidence="1">
    <location>
        <begin position="424"/>
        <end position="467"/>
    </location>
</feature>